<evidence type="ECO:0000313" key="1">
    <source>
        <dbReference type="EMBL" id="RHF82008.1"/>
    </source>
</evidence>
<evidence type="ECO:0008006" key="3">
    <source>
        <dbReference type="Google" id="ProtNLM"/>
    </source>
</evidence>
<organism evidence="1 2">
    <name type="scientific">Coprococcus comes</name>
    <dbReference type="NCBI Taxonomy" id="410072"/>
    <lineage>
        <taxon>Bacteria</taxon>
        <taxon>Bacillati</taxon>
        <taxon>Bacillota</taxon>
        <taxon>Clostridia</taxon>
        <taxon>Lachnospirales</taxon>
        <taxon>Lachnospiraceae</taxon>
        <taxon>Coprococcus</taxon>
    </lineage>
</organism>
<proteinExistence type="predicted"/>
<evidence type="ECO:0000313" key="2">
    <source>
        <dbReference type="Proteomes" id="UP000284579"/>
    </source>
</evidence>
<dbReference type="AlphaFoldDB" id="A0A3R6DLR7"/>
<accession>A0A3R6DLR7</accession>
<name>A0A3R6DLR7_9FIRM</name>
<comment type="caution">
    <text evidence="1">The sequence shown here is derived from an EMBL/GenBank/DDBJ whole genome shotgun (WGS) entry which is preliminary data.</text>
</comment>
<dbReference type="EMBL" id="QRHO01000018">
    <property type="protein sequence ID" value="RHF82008.1"/>
    <property type="molecule type" value="Genomic_DNA"/>
</dbReference>
<reference evidence="1 2" key="1">
    <citation type="submission" date="2018-08" db="EMBL/GenBank/DDBJ databases">
        <title>A genome reference for cultivated species of the human gut microbiota.</title>
        <authorList>
            <person name="Zou Y."/>
            <person name="Xue W."/>
            <person name="Luo G."/>
        </authorList>
    </citation>
    <scope>NUCLEOTIDE SEQUENCE [LARGE SCALE GENOMIC DNA]</scope>
    <source>
        <strain evidence="1 2">AM23-3</strain>
    </source>
</reference>
<dbReference type="Proteomes" id="UP000284579">
    <property type="component" value="Unassembled WGS sequence"/>
</dbReference>
<gene>
    <name evidence="1" type="ORF">DW656_12030</name>
</gene>
<protein>
    <recommendedName>
        <fullName evidence="3">DUF4352 domain-containing protein</fullName>
    </recommendedName>
</protein>
<dbReference type="RefSeq" id="WP_118199303.1">
    <property type="nucleotide sequence ID" value="NZ_QRHO01000018.1"/>
</dbReference>
<sequence length="184" mass="21118">MHAIFNFMQELFTRENVTFAIAVFGAVGTAKSIFQSRKKVEFIPLGYTLNEDHDLIVHFEIINHSTTAISIVNISYIYDGKHYSCSKERAIAESIYHERRHVPALKDFYTQPFPLQLVGLGGTSEYIRFELPPEIHPDFSKPQTFQVSANRGKATEMTLLLSDSDSSSLHKFHIRTSIRSFFRK</sequence>